<gene>
    <name evidence="1" type="ORF">V5O48_009261</name>
</gene>
<sequence length="92" mass="9979">MAGLKKINDPVVDKSMSDVASTLEKIRTNKLVVKASDDSHMRGEGFIAAATGWSMGQGQQTVTHTARPHEAAMQELIREPCMKRLAAVQDGE</sequence>
<protein>
    <submittedName>
        <fullName evidence="1">Uncharacterized protein</fullName>
    </submittedName>
</protein>
<evidence type="ECO:0000313" key="2">
    <source>
        <dbReference type="Proteomes" id="UP001465976"/>
    </source>
</evidence>
<proteinExistence type="predicted"/>
<accession>A0ABR3FBM3</accession>
<organism evidence="1 2">
    <name type="scientific">Marasmius crinis-equi</name>
    <dbReference type="NCBI Taxonomy" id="585013"/>
    <lineage>
        <taxon>Eukaryota</taxon>
        <taxon>Fungi</taxon>
        <taxon>Dikarya</taxon>
        <taxon>Basidiomycota</taxon>
        <taxon>Agaricomycotina</taxon>
        <taxon>Agaricomycetes</taxon>
        <taxon>Agaricomycetidae</taxon>
        <taxon>Agaricales</taxon>
        <taxon>Marasmiineae</taxon>
        <taxon>Marasmiaceae</taxon>
        <taxon>Marasmius</taxon>
    </lineage>
</organism>
<keyword evidence="2" id="KW-1185">Reference proteome</keyword>
<comment type="caution">
    <text evidence="1">The sequence shown here is derived from an EMBL/GenBank/DDBJ whole genome shotgun (WGS) entry which is preliminary data.</text>
</comment>
<dbReference type="Proteomes" id="UP001465976">
    <property type="component" value="Unassembled WGS sequence"/>
</dbReference>
<name>A0ABR3FBM3_9AGAR</name>
<evidence type="ECO:0000313" key="1">
    <source>
        <dbReference type="EMBL" id="KAL0572710.1"/>
    </source>
</evidence>
<dbReference type="EMBL" id="JBAHYK010000594">
    <property type="protein sequence ID" value="KAL0572710.1"/>
    <property type="molecule type" value="Genomic_DNA"/>
</dbReference>
<reference evidence="1 2" key="1">
    <citation type="submission" date="2024-02" db="EMBL/GenBank/DDBJ databases">
        <title>A draft genome for the cacao thread blight pathogen Marasmius crinis-equi.</title>
        <authorList>
            <person name="Cohen S.P."/>
            <person name="Baruah I.K."/>
            <person name="Amoako-Attah I."/>
            <person name="Bukari Y."/>
            <person name="Meinhardt L.W."/>
            <person name="Bailey B.A."/>
        </authorList>
    </citation>
    <scope>NUCLEOTIDE SEQUENCE [LARGE SCALE GENOMIC DNA]</scope>
    <source>
        <strain evidence="1 2">GH-76</strain>
    </source>
</reference>